<dbReference type="AlphaFoldDB" id="A0A1G2MLH7"/>
<sequence>MKLFLFHWPNQHLEYVEVAKSLQKNGHELLYWAYNWKGKEELAKEFGRTVLHDHVDAQNALPPINANLEFDPVSRELVDLMHKPEAIILTMMNKHYEWMNLDERKRTYYKMLSYWNGVLEKMKPDAVVFMVPPHAIFDYLTYELARLKGIKTVVFDGTLVAGSSLIMEDFRVGSARLRSKINEYKNTKFNVSDLSEPYQKYYEQVSKDIPPQYLLAFKNNFSLKKLIVIKSKVVFSSLKDGSIFMKFFSYFKKKVSQNIKKEYCEVESIPDFSKPFVYFPLNYQPECTTSPQGDIYVDLILAIETLAKALPEGWEVYVKEHPVEWDVRGLNYTAYRYPGYYKRIATVKNVKIVPIDTNTFSLVRESKAVASVTGTPVWEAIVRLKPGIIFGHPWYQNCPSIFRVDSVDSARMAFEKITNGYRVESWRVINFLKCLEESAIKYYFDSAEKVKPHLSLKESAECSMKAILEEIISTKNNK</sequence>
<dbReference type="Pfam" id="PF05159">
    <property type="entry name" value="Capsule_synth"/>
    <property type="match status" value="1"/>
</dbReference>
<evidence type="ECO:0000313" key="1">
    <source>
        <dbReference type="EMBL" id="OHA24604.1"/>
    </source>
</evidence>
<reference evidence="1 2" key="1">
    <citation type="journal article" date="2016" name="Nat. Commun.">
        <title>Thousands of microbial genomes shed light on interconnected biogeochemical processes in an aquifer system.</title>
        <authorList>
            <person name="Anantharaman K."/>
            <person name="Brown C.T."/>
            <person name="Hug L.A."/>
            <person name="Sharon I."/>
            <person name="Castelle C.J."/>
            <person name="Probst A.J."/>
            <person name="Thomas B.C."/>
            <person name="Singh A."/>
            <person name="Wilkins M.J."/>
            <person name="Karaoz U."/>
            <person name="Brodie E.L."/>
            <person name="Williams K.H."/>
            <person name="Hubbard S.S."/>
            <person name="Banfield J.F."/>
        </authorList>
    </citation>
    <scope>NUCLEOTIDE SEQUENCE [LARGE SCALE GENOMIC DNA]</scope>
</reference>
<dbReference type="GO" id="GO:0015774">
    <property type="term" value="P:polysaccharide transport"/>
    <property type="evidence" value="ECO:0007669"/>
    <property type="project" value="InterPro"/>
</dbReference>
<dbReference type="STRING" id="1802306.A3C72_01760"/>
<gene>
    <name evidence="1" type="ORF">A3C72_01760</name>
</gene>
<dbReference type="EMBL" id="MHRK01000008">
    <property type="protein sequence ID" value="OHA24604.1"/>
    <property type="molecule type" value="Genomic_DNA"/>
</dbReference>
<organism evidence="1 2">
    <name type="scientific">Candidatus Taylorbacteria bacterium RIFCSPHIGHO2_02_FULL_43_32b</name>
    <dbReference type="NCBI Taxonomy" id="1802306"/>
    <lineage>
        <taxon>Bacteria</taxon>
        <taxon>Candidatus Tayloriibacteriota</taxon>
    </lineage>
</organism>
<name>A0A1G2MLH7_9BACT</name>
<evidence type="ECO:0000313" key="2">
    <source>
        <dbReference type="Proteomes" id="UP000177130"/>
    </source>
</evidence>
<accession>A0A1G2MLH7</accession>
<dbReference type="InterPro" id="IPR007833">
    <property type="entry name" value="Capsule_polysaccharide_synth"/>
</dbReference>
<dbReference type="Proteomes" id="UP000177130">
    <property type="component" value="Unassembled WGS sequence"/>
</dbReference>
<evidence type="ECO:0008006" key="3">
    <source>
        <dbReference type="Google" id="ProtNLM"/>
    </source>
</evidence>
<proteinExistence type="predicted"/>
<protein>
    <recommendedName>
        <fullName evidence="3">Capsule polysaccharide biosynthesis protein</fullName>
    </recommendedName>
</protein>
<comment type="caution">
    <text evidence="1">The sequence shown here is derived from an EMBL/GenBank/DDBJ whole genome shotgun (WGS) entry which is preliminary data.</text>
</comment>
<dbReference type="GO" id="GO:0000271">
    <property type="term" value="P:polysaccharide biosynthetic process"/>
    <property type="evidence" value="ECO:0007669"/>
    <property type="project" value="InterPro"/>
</dbReference>